<dbReference type="CDD" id="cd10434">
    <property type="entry name" value="GIY-YIG_UvrC_Cho"/>
    <property type="match status" value="1"/>
</dbReference>
<dbReference type="OrthoDB" id="9804933at2"/>
<keyword evidence="6 7" id="KW-0742">SOS response</keyword>
<dbReference type="PROSITE" id="PS50165">
    <property type="entry name" value="UVRC"/>
    <property type="match status" value="1"/>
</dbReference>
<dbReference type="InterPro" id="IPR050066">
    <property type="entry name" value="UvrABC_protein_C"/>
</dbReference>
<keyword evidence="5 7" id="KW-0234">DNA repair</keyword>
<dbReference type="PROSITE" id="PS50164">
    <property type="entry name" value="GIY_YIG"/>
    <property type="match status" value="1"/>
</dbReference>
<dbReference type="InterPro" id="IPR047296">
    <property type="entry name" value="GIY-YIG_UvrC_Cho"/>
</dbReference>
<dbReference type="AlphaFoldDB" id="I4B240"/>
<dbReference type="GO" id="GO:0006289">
    <property type="term" value="P:nucleotide-excision repair"/>
    <property type="evidence" value="ECO:0007669"/>
    <property type="project" value="UniProtKB-UniRule"/>
</dbReference>
<dbReference type="InterPro" id="IPR036876">
    <property type="entry name" value="UVR_dom_sf"/>
</dbReference>
<dbReference type="InterPro" id="IPR001162">
    <property type="entry name" value="UvrC_RNase_H_dom"/>
</dbReference>
<keyword evidence="2 7" id="KW-0227">DNA damage</keyword>
<dbReference type="InterPro" id="IPR035901">
    <property type="entry name" value="GIY-YIG_endonuc_sf"/>
</dbReference>
<dbReference type="PANTHER" id="PTHR30562">
    <property type="entry name" value="UVRC/OXIDOREDUCTASE"/>
    <property type="match status" value="1"/>
</dbReference>
<evidence type="ECO:0000256" key="3">
    <source>
        <dbReference type="ARBA" id="ARBA00022769"/>
    </source>
</evidence>
<dbReference type="Gene3D" id="3.30.420.340">
    <property type="entry name" value="UvrC, RNAse H endonuclease domain"/>
    <property type="match status" value="1"/>
</dbReference>
<dbReference type="Proteomes" id="UP000006048">
    <property type="component" value="Chromosome"/>
</dbReference>
<dbReference type="HOGENOM" id="CLU_014841_3_2_12"/>
<protein>
    <recommendedName>
        <fullName evidence="7">UvrABC system protein C</fullName>
        <shortName evidence="7">Protein UvrC</shortName>
    </recommendedName>
    <alternativeName>
        <fullName evidence="7">Excinuclease ABC subunit C</fullName>
    </alternativeName>
</protein>
<dbReference type="InterPro" id="IPR038476">
    <property type="entry name" value="UvrC_RNase_H_dom_sf"/>
</dbReference>
<comment type="function">
    <text evidence="7">The UvrABC repair system catalyzes the recognition and processing of DNA lesions. UvrC both incises the 5' and 3' sides of the lesion. The N-terminal half is responsible for the 3' incision and the C-terminal half is responsible for the 5' incision.</text>
</comment>
<dbReference type="RefSeq" id="WP_014801865.1">
    <property type="nucleotide sequence ID" value="NC_018020.1"/>
</dbReference>
<dbReference type="EMBL" id="CP002959">
    <property type="protein sequence ID" value="AFM11347.1"/>
    <property type="molecule type" value="Genomic_DNA"/>
</dbReference>
<evidence type="ECO:0000256" key="8">
    <source>
        <dbReference type="SAM" id="MobiDB-lite"/>
    </source>
</evidence>
<dbReference type="GO" id="GO:0003677">
    <property type="term" value="F:DNA binding"/>
    <property type="evidence" value="ECO:0007669"/>
    <property type="project" value="UniProtKB-UniRule"/>
</dbReference>
<name>I4B240_TURPD</name>
<dbReference type="InterPro" id="IPR000305">
    <property type="entry name" value="GIY-YIG_endonuc"/>
</dbReference>
<keyword evidence="3 7" id="KW-0228">DNA excision</keyword>
<organism evidence="12 13">
    <name type="scientific">Turneriella parva (strain ATCC BAA-1111 / DSM 21527 / NCTC 11395 / H)</name>
    <name type="common">Leptospira parva</name>
    <dbReference type="NCBI Taxonomy" id="869212"/>
    <lineage>
        <taxon>Bacteria</taxon>
        <taxon>Pseudomonadati</taxon>
        <taxon>Spirochaetota</taxon>
        <taxon>Spirochaetia</taxon>
        <taxon>Leptospirales</taxon>
        <taxon>Leptospiraceae</taxon>
        <taxon>Turneriella</taxon>
    </lineage>
</organism>
<evidence type="ECO:0000256" key="1">
    <source>
        <dbReference type="ARBA" id="ARBA00022490"/>
    </source>
</evidence>
<dbReference type="GO" id="GO:0009432">
    <property type="term" value="P:SOS response"/>
    <property type="evidence" value="ECO:0007669"/>
    <property type="project" value="UniProtKB-UniRule"/>
</dbReference>
<dbReference type="InterPro" id="IPR001943">
    <property type="entry name" value="UVR_dom"/>
</dbReference>
<evidence type="ECO:0000259" key="10">
    <source>
        <dbReference type="PROSITE" id="PS50164"/>
    </source>
</evidence>
<dbReference type="SUPFAM" id="SSF82771">
    <property type="entry name" value="GIY-YIG endonuclease"/>
    <property type="match status" value="1"/>
</dbReference>
<evidence type="ECO:0000256" key="6">
    <source>
        <dbReference type="ARBA" id="ARBA00023236"/>
    </source>
</evidence>
<dbReference type="InterPro" id="IPR004791">
    <property type="entry name" value="UvrC"/>
</dbReference>
<feature type="region of interest" description="Disordered" evidence="8">
    <location>
        <begin position="274"/>
        <end position="294"/>
    </location>
</feature>
<proteinExistence type="inferred from homology"/>
<evidence type="ECO:0000256" key="2">
    <source>
        <dbReference type="ARBA" id="ARBA00022763"/>
    </source>
</evidence>
<dbReference type="Pfam" id="PF22920">
    <property type="entry name" value="UvrC_RNaseH"/>
    <property type="match status" value="1"/>
</dbReference>
<dbReference type="InterPro" id="IPR010994">
    <property type="entry name" value="RuvA_2-like"/>
</dbReference>
<dbReference type="STRING" id="869212.Turpa_0696"/>
<keyword evidence="13" id="KW-1185">Reference proteome</keyword>
<evidence type="ECO:0000313" key="12">
    <source>
        <dbReference type="EMBL" id="AFM11347.1"/>
    </source>
</evidence>
<sequence>MSELTLSERIAHAPDSCGVYQWFESADSKTPLYVGKAKKLRARLRQYLTSDDLKTTFLMKRAREIRWIATENETEALLLENNLIKKHRPVYNVRLKDDKQYPYICISMSEAYPRIYLTRRRLPGNLYFGPFSKAQVAREKIQLTLDMFPLRRRPLKLPLAKPAKPCLNYHLKKCLAPCAEKINREDYGKIVQQAIDFISGDDAEMRQQVEQKMHLLASETKFEEAAKLRDILAYFNERNLSPQVEMQNVTPAFDIVGIYSADYETLKSELSLRDEDISPHPLTPSSSVEGEERSTGGEVRFAQICLLKFRDGRLIAKENFSVTETDMAASALTDADFAETFFRDYYLGMLDLPAYIVVPNGLELGEWSKALSASVRVLQLGEFSETAALSGREINPQALMQMATNNARLVMRERLLSENLRNQRIGLKQLQKFLGLKAPPQLIECYDISNIQGSEPVASGVMLRDGMPYKSGYRKYRIKTVEGANDPAMMYEAISRRLARVKTGEVAAADLIVIDGGSTQLGAAMRARTEAGLTIPMMGLAKKLEEIYTEDGKILRFDKESPGMQILRRARDEAHRFAVSYHRNLRMKRNLRSVFDGIEGIGEKKRAAILLALRKADLGGMTAEALAKKIKKETGVSAEVSAALAQKIFTGLPG</sequence>
<keyword evidence="1 7" id="KW-0963">Cytoplasm</keyword>
<gene>
    <name evidence="7" type="primary">uvrC</name>
    <name evidence="12" type="ordered locus">Turpa_0696</name>
</gene>
<dbReference type="Gene3D" id="3.40.1440.10">
    <property type="entry name" value="GIY-YIG endonuclease"/>
    <property type="match status" value="1"/>
</dbReference>
<reference evidence="12 13" key="1">
    <citation type="submission" date="2012-06" db="EMBL/GenBank/DDBJ databases">
        <title>The complete chromosome of genome of Turneriella parva DSM 21527.</title>
        <authorList>
            <consortium name="US DOE Joint Genome Institute (JGI-PGF)"/>
            <person name="Lucas S."/>
            <person name="Han J."/>
            <person name="Lapidus A."/>
            <person name="Bruce D."/>
            <person name="Goodwin L."/>
            <person name="Pitluck S."/>
            <person name="Peters L."/>
            <person name="Kyrpides N."/>
            <person name="Mavromatis K."/>
            <person name="Ivanova N."/>
            <person name="Mikhailova N."/>
            <person name="Chertkov O."/>
            <person name="Detter J.C."/>
            <person name="Tapia R."/>
            <person name="Han C."/>
            <person name="Land M."/>
            <person name="Hauser L."/>
            <person name="Markowitz V."/>
            <person name="Cheng J.-F."/>
            <person name="Hugenholtz P."/>
            <person name="Woyke T."/>
            <person name="Wu D."/>
            <person name="Gronow S."/>
            <person name="Wellnitz S."/>
            <person name="Brambilla E."/>
            <person name="Klenk H.-P."/>
            <person name="Eisen J.A."/>
        </authorList>
    </citation>
    <scope>NUCLEOTIDE SEQUENCE [LARGE SCALE GENOMIC DNA]</scope>
    <source>
        <strain evidence="13">ATCC BAA-1111 / DSM 21527 / NCTC 11395 / H</strain>
    </source>
</reference>
<dbReference type="SUPFAM" id="SSF46600">
    <property type="entry name" value="C-terminal UvrC-binding domain of UvrB"/>
    <property type="match status" value="1"/>
</dbReference>
<dbReference type="SUPFAM" id="SSF47781">
    <property type="entry name" value="RuvA domain 2-like"/>
    <property type="match status" value="1"/>
</dbReference>
<evidence type="ECO:0000259" key="11">
    <source>
        <dbReference type="PROSITE" id="PS50165"/>
    </source>
</evidence>
<dbReference type="GO" id="GO:0009380">
    <property type="term" value="C:excinuclease repair complex"/>
    <property type="evidence" value="ECO:0007669"/>
    <property type="project" value="InterPro"/>
</dbReference>
<dbReference type="GO" id="GO:0005737">
    <property type="term" value="C:cytoplasm"/>
    <property type="evidence" value="ECO:0007669"/>
    <property type="project" value="UniProtKB-SubCell"/>
</dbReference>
<dbReference type="PROSITE" id="PS50151">
    <property type="entry name" value="UVR"/>
    <property type="match status" value="1"/>
</dbReference>
<dbReference type="PANTHER" id="PTHR30562:SF1">
    <property type="entry name" value="UVRABC SYSTEM PROTEIN C"/>
    <property type="match status" value="1"/>
</dbReference>
<evidence type="ECO:0000259" key="9">
    <source>
        <dbReference type="PROSITE" id="PS50151"/>
    </source>
</evidence>
<dbReference type="HAMAP" id="MF_00203">
    <property type="entry name" value="UvrC"/>
    <property type="match status" value="1"/>
</dbReference>
<dbReference type="FunFam" id="3.40.1440.10:FF:000001">
    <property type="entry name" value="UvrABC system protein C"/>
    <property type="match status" value="1"/>
</dbReference>
<comment type="similarity">
    <text evidence="7">Belongs to the UvrC family.</text>
</comment>
<dbReference type="SMART" id="SM00465">
    <property type="entry name" value="GIYc"/>
    <property type="match status" value="1"/>
</dbReference>
<feature type="domain" description="UvrC family homology region profile" evidence="11">
    <location>
        <begin position="304"/>
        <end position="524"/>
    </location>
</feature>
<feature type="domain" description="GIY-YIG" evidence="10">
    <location>
        <begin position="15"/>
        <end position="93"/>
    </location>
</feature>
<keyword evidence="4 7" id="KW-0267">Excision nuclease</keyword>
<comment type="subunit">
    <text evidence="7">Interacts with UvrB in an incision complex.</text>
</comment>
<dbReference type="Pfam" id="PF08459">
    <property type="entry name" value="UvrC_RNaseH_dom"/>
    <property type="match status" value="1"/>
</dbReference>
<dbReference type="PATRIC" id="fig|869212.3.peg.671"/>
<comment type="subcellular location">
    <subcellularLocation>
        <location evidence="7">Cytoplasm</location>
    </subcellularLocation>
</comment>
<evidence type="ECO:0000256" key="7">
    <source>
        <dbReference type="HAMAP-Rule" id="MF_00203"/>
    </source>
</evidence>
<dbReference type="Pfam" id="PF01541">
    <property type="entry name" value="GIY-YIG"/>
    <property type="match status" value="1"/>
</dbReference>
<dbReference type="KEGG" id="tpx:Turpa_0696"/>
<evidence type="ECO:0000313" key="13">
    <source>
        <dbReference type="Proteomes" id="UP000006048"/>
    </source>
</evidence>
<evidence type="ECO:0000256" key="4">
    <source>
        <dbReference type="ARBA" id="ARBA00022881"/>
    </source>
</evidence>
<evidence type="ECO:0000256" key="5">
    <source>
        <dbReference type="ARBA" id="ARBA00023204"/>
    </source>
</evidence>
<feature type="domain" description="UVR" evidence="9">
    <location>
        <begin position="203"/>
        <end position="238"/>
    </location>
</feature>
<accession>I4B240</accession>
<dbReference type="GO" id="GO:0009381">
    <property type="term" value="F:excinuclease ABC activity"/>
    <property type="evidence" value="ECO:0007669"/>
    <property type="project" value="UniProtKB-UniRule"/>
</dbReference>